<keyword evidence="4 6" id="KW-1133">Transmembrane helix</keyword>
<dbReference type="InterPro" id="IPR038766">
    <property type="entry name" value="Membrane_comp_ABC_pdt"/>
</dbReference>
<dbReference type="STRING" id="1702221.AALO17_02300"/>
<dbReference type="PATRIC" id="fig|1702221.3.peg.218"/>
<evidence type="ECO:0000256" key="4">
    <source>
        <dbReference type="ARBA" id="ARBA00022989"/>
    </source>
</evidence>
<feature type="transmembrane region" description="Helical" evidence="6">
    <location>
        <begin position="248"/>
        <end position="271"/>
    </location>
</feature>
<keyword evidence="2" id="KW-1003">Cell membrane</keyword>
<gene>
    <name evidence="8" type="ORF">AALO17_02300</name>
</gene>
<dbReference type="RefSeq" id="WP_067554398.1">
    <property type="nucleotide sequence ID" value="NZ_CP011391.1"/>
</dbReference>
<name>A0A140DRT7_9FIRM</name>
<sequence length="738" mass="80487">MTLRLAFSGIHRQPLASLASVFFIAASITLLTLTSLLSCQLYGSIDSLMDQAQVPDILQMHAGSVDEQGIKDFADRCPQITGWQISSFLNLNNPAVRLKDQSLAGSTQDNGLVIQPEHFDFLLDLSGSRPEVQPGEVYVPVAYRSLYDLETGDIMTIGSDSLIIAGFIRDAQMNAMMCSSKRFLVHPQTLERLQDAGVQETLIEFMLADGASPSQFRRTYEDAGLPASGPFIDRSLIRMMNVLSDGTVIFLLFLVSLAVLAISLLCIRYILFLQLEQDRQQTGMMKALGISRKAVRQIYLVHYALLTVPGILAGLLAALILQRPLLKQLRELYGTAPDSSAVPLACLLAASVIALIVLISVRLSLHSLDRQSPLDALRNPQTFGRSGTRFMSAAVCAGCTFLVLVPLFLSHTLSSPGFVTSMGIGDAQLRLDLASAQTAGFVTERLEKDEQVKKWSLLTTYGQTVRLTDGTTLSLPVETGDLEAFPVTCDKGRLAEKENELALSVLAARELNLEPGDTLQLEDQPEPFVISGLYSDITNGGKTAKALHLETEPDPVWTVGYVSLKDMADPQSWMESMSGTGISVTSIREYVRQTYAQTLHQLNLAAQLAACTGLFITAVVMFLSIRLSIQQNRDTLSLKKALGFTTGQLKREWFLRQIPWCLSGAAAGLLLALGPGKWLCCLVLEQLGATGFSFDIPWFSALAVLFLIPAAALTATWCNLSVLRCITPCECFRGKESS</sequence>
<evidence type="ECO:0000256" key="3">
    <source>
        <dbReference type="ARBA" id="ARBA00022692"/>
    </source>
</evidence>
<proteinExistence type="predicted"/>
<evidence type="ECO:0000256" key="6">
    <source>
        <dbReference type="SAM" id="Phobius"/>
    </source>
</evidence>
<dbReference type="Pfam" id="PF02687">
    <property type="entry name" value="FtsX"/>
    <property type="match status" value="2"/>
</dbReference>
<keyword evidence="5 6" id="KW-0472">Membrane</keyword>
<organism evidence="8 9">
    <name type="scientific">Faecalibaculum rodentium</name>
    <dbReference type="NCBI Taxonomy" id="1702221"/>
    <lineage>
        <taxon>Bacteria</taxon>
        <taxon>Bacillati</taxon>
        <taxon>Bacillota</taxon>
        <taxon>Erysipelotrichia</taxon>
        <taxon>Erysipelotrichales</taxon>
        <taxon>Erysipelotrichaceae</taxon>
        <taxon>Faecalibaculum</taxon>
    </lineage>
</organism>
<feature type="transmembrane region" description="Helical" evidence="6">
    <location>
        <begin position="658"/>
        <end position="676"/>
    </location>
</feature>
<reference evidence="8 9" key="1">
    <citation type="journal article" date="2016" name="Gut Pathog.">
        <title>Whole genome sequencing of "Faecalibaculum rodentium" ALO17, isolated from C57BL/6J laboratory mouse feces.</title>
        <authorList>
            <person name="Lim S."/>
            <person name="Chang D.H."/>
            <person name="Ahn S."/>
            <person name="Kim B.C."/>
        </authorList>
    </citation>
    <scope>NUCLEOTIDE SEQUENCE [LARGE SCALE GENOMIC DNA]</scope>
    <source>
        <strain evidence="8 9">Alo17</strain>
    </source>
</reference>
<dbReference type="KEGG" id="fro:AALO17_02300"/>
<keyword evidence="3 6" id="KW-0812">Transmembrane</keyword>
<dbReference type="Proteomes" id="UP000069771">
    <property type="component" value="Chromosome"/>
</dbReference>
<dbReference type="AlphaFoldDB" id="A0A140DRT7"/>
<evidence type="ECO:0000256" key="2">
    <source>
        <dbReference type="ARBA" id="ARBA00022475"/>
    </source>
</evidence>
<feature type="transmembrane region" description="Helical" evidence="6">
    <location>
        <begin position="341"/>
        <end position="365"/>
    </location>
</feature>
<keyword evidence="9" id="KW-1185">Reference proteome</keyword>
<dbReference type="GO" id="GO:0005886">
    <property type="term" value="C:plasma membrane"/>
    <property type="evidence" value="ECO:0007669"/>
    <property type="project" value="UniProtKB-SubCell"/>
</dbReference>
<evidence type="ECO:0000313" key="9">
    <source>
        <dbReference type="Proteomes" id="UP000069771"/>
    </source>
</evidence>
<dbReference type="PANTHER" id="PTHR30287">
    <property type="entry name" value="MEMBRANE COMPONENT OF PREDICTED ABC SUPERFAMILY METABOLITE UPTAKE TRANSPORTER"/>
    <property type="match status" value="1"/>
</dbReference>
<protein>
    <recommendedName>
        <fullName evidence="7">ABC3 transporter permease C-terminal domain-containing protein</fullName>
    </recommendedName>
</protein>
<feature type="transmembrane region" description="Helical" evidence="6">
    <location>
        <begin position="604"/>
        <end position="625"/>
    </location>
</feature>
<dbReference type="PANTHER" id="PTHR30287:SF2">
    <property type="entry name" value="BLL1001 PROTEIN"/>
    <property type="match status" value="1"/>
</dbReference>
<feature type="transmembrane region" description="Helical" evidence="6">
    <location>
        <begin position="696"/>
        <end position="718"/>
    </location>
</feature>
<evidence type="ECO:0000256" key="1">
    <source>
        <dbReference type="ARBA" id="ARBA00004651"/>
    </source>
</evidence>
<feature type="transmembrane region" description="Helical" evidence="6">
    <location>
        <begin position="386"/>
        <end position="409"/>
    </location>
</feature>
<dbReference type="EMBL" id="CP011391">
    <property type="protein sequence ID" value="AMK53364.1"/>
    <property type="molecule type" value="Genomic_DNA"/>
</dbReference>
<feature type="domain" description="ABC3 transporter permease C-terminal" evidence="7">
    <location>
        <begin position="254"/>
        <end position="360"/>
    </location>
</feature>
<feature type="domain" description="ABC3 transporter permease C-terminal" evidence="7">
    <location>
        <begin position="610"/>
        <end position="724"/>
    </location>
</feature>
<accession>A0A140DRT7</accession>
<dbReference type="OrthoDB" id="9766372at2"/>
<evidence type="ECO:0000259" key="7">
    <source>
        <dbReference type="Pfam" id="PF02687"/>
    </source>
</evidence>
<comment type="subcellular location">
    <subcellularLocation>
        <location evidence="1">Cell membrane</location>
        <topology evidence="1">Multi-pass membrane protein</topology>
    </subcellularLocation>
</comment>
<dbReference type="InterPro" id="IPR003838">
    <property type="entry name" value="ABC3_permease_C"/>
</dbReference>
<feature type="transmembrane region" description="Helical" evidence="6">
    <location>
        <begin position="300"/>
        <end position="321"/>
    </location>
</feature>
<dbReference type="GeneID" id="78477124"/>
<evidence type="ECO:0000256" key="5">
    <source>
        <dbReference type="ARBA" id="ARBA00023136"/>
    </source>
</evidence>
<evidence type="ECO:0000313" key="8">
    <source>
        <dbReference type="EMBL" id="AMK53364.1"/>
    </source>
</evidence>